<gene>
    <name evidence="2" type="ORF">EDD18DRAFT_1038036</name>
</gene>
<reference evidence="2" key="1">
    <citation type="submission" date="2023-06" db="EMBL/GenBank/DDBJ databases">
        <authorList>
            <consortium name="Lawrence Berkeley National Laboratory"/>
            <person name="Ahrendt S."/>
            <person name="Sahu N."/>
            <person name="Indic B."/>
            <person name="Wong-Bajracharya J."/>
            <person name="Merenyi Z."/>
            <person name="Ke H.-M."/>
            <person name="Monk M."/>
            <person name="Kocsube S."/>
            <person name="Drula E."/>
            <person name="Lipzen A."/>
            <person name="Balint B."/>
            <person name="Henrissat B."/>
            <person name="Andreopoulos B."/>
            <person name="Martin F.M."/>
            <person name="Harder C.B."/>
            <person name="Rigling D."/>
            <person name="Ford K.L."/>
            <person name="Foster G.D."/>
            <person name="Pangilinan J."/>
            <person name="Papanicolaou A."/>
            <person name="Barry K."/>
            <person name="LaButti K."/>
            <person name="Viragh M."/>
            <person name="Koriabine M."/>
            <person name="Yan M."/>
            <person name="Riley R."/>
            <person name="Champramary S."/>
            <person name="Plett K.L."/>
            <person name="Tsai I.J."/>
            <person name="Slot J."/>
            <person name="Sipos G."/>
            <person name="Plett J."/>
            <person name="Nagy L.G."/>
            <person name="Grigoriev I.V."/>
        </authorList>
    </citation>
    <scope>NUCLEOTIDE SEQUENCE</scope>
    <source>
        <strain evidence="2">HWK02</strain>
    </source>
</reference>
<organism evidence="2 3">
    <name type="scientific">Armillaria luteobubalina</name>
    <dbReference type="NCBI Taxonomy" id="153913"/>
    <lineage>
        <taxon>Eukaryota</taxon>
        <taxon>Fungi</taxon>
        <taxon>Dikarya</taxon>
        <taxon>Basidiomycota</taxon>
        <taxon>Agaricomycotina</taxon>
        <taxon>Agaricomycetes</taxon>
        <taxon>Agaricomycetidae</taxon>
        <taxon>Agaricales</taxon>
        <taxon>Marasmiineae</taxon>
        <taxon>Physalacriaceae</taxon>
        <taxon>Armillaria</taxon>
    </lineage>
</organism>
<feature type="compositionally biased region" description="Basic and acidic residues" evidence="1">
    <location>
        <begin position="1"/>
        <end position="17"/>
    </location>
</feature>
<protein>
    <submittedName>
        <fullName evidence="2">Uncharacterized protein</fullName>
    </submittedName>
</protein>
<feature type="non-terminal residue" evidence="2">
    <location>
        <position position="1"/>
    </location>
</feature>
<evidence type="ECO:0000313" key="3">
    <source>
        <dbReference type="Proteomes" id="UP001175228"/>
    </source>
</evidence>
<evidence type="ECO:0000313" key="2">
    <source>
        <dbReference type="EMBL" id="KAK0498636.1"/>
    </source>
</evidence>
<keyword evidence="3" id="KW-1185">Reference proteome</keyword>
<proteinExistence type="predicted"/>
<dbReference type="AlphaFoldDB" id="A0AA39QB35"/>
<dbReference type="Proteomes" id="UP001175228">
    <property type="component" value="Unassembled WGS sequence"/>
</dbReference>
<feature type="compositionally biased region" description="Polar residues" evidence="1">
    <location>
        <begin position="29"/>
        <end position="42"/>
    </location>
</feature>
<dbReference type="EMBL" id="JAUEPU010000011">
    <property type="protein sequence ID" value="KAK0498636.1"/>
    <property type="molecule type" value="Genomic_DNA"/>
</dbReference>
<feature type="non-terminal residue" evidence="2">
    <location>
        <position position="152"/>
    </location>
</feature>
<accession>A0AA39QB35</accession>
<feature type="region of interest" description="Disordered" evidence="1">
    <location>
        <begin position="1"/>
        <end position="64"/>
    </location>
</feature>
<evidence type="ECO:0000256" key="1">
    <source>
        <dbReference type="SAM" id="MobiDB-lite"/>
    </source>
</evidence>
<sequence>RPRRDSFSHHPTSREISPHQSIPAVVPSKTPNMPSRSISPSPDLQRPSRSRNDTSGSFTSNAGVARSVRWNQNLICPSPIWPEQRRKGWFNRRGDQLWTNTGTYKTPEPGDEFPLDLDGYPEPGQGWMNEDGVRIDMMHRLVPKPPLRSALK</sequence>
<comment type="caution">
    <text evidence="2">The sequence shown here is derived from an EMBL/GenBank/DDBJ whole genome shotgun (WGS) entry which is preliminary data.</text>
</comment>
<name>A0AA39QB35_9AGAR</name>
<feature type="compositionally biased region" description="Polar residues" evidence="1">
    <location>
        <begin position="53"/>
        <end position="62"/>
    </location>
</feature>